<gene>
    <name evidence="7" type="ORF">PBRASI_LOCUS7602</name>
</gene>
<keyword evidence="3" id="KW-0862">Zinc</keyword>
<feature type="domain" description="PHD-type" evidence="6">
    <location>
        <begin position="234"/>
        <end position="287"/>
    </location>
</feature>
<dbReference type="CDD" id="cd15534">
    <property type="entry name" value="PHD2_PHF12_Rco1"/>
    <property type="match status" value="1"/>
</dbReference>
<dbReference type="SMART" id="SM00249">
    <property type="entry name" value="PHD"/>
    <property type="match status" value="2"/>
</dbReference>
<feature type="compositionally biased region" description="Polar residues" evidence="5">
    <location>
        <begin position="12"/>
        <end position="23"/>
    </location>
</feature>
<feature type="domain" description="PHD-type" evidence="6">
    <location>
        <begin position="52"/>
        <end position="101"/>
    </location>
</feature>
<name>A0A9N9CHJ1_9GLOM</name>
<proteinExistence type="predicted"/>
<feature type="compositionally biased region" description="Basic residues" evidence="5">
    <location>
        <begin position="24"/>
        <end position="34"/>
    </location>
</feature>
<reference evidence="7" key="1">
    <citation type="submission" date="2021-06" db="EMBL/GenBank/DDBJ databases">
        <authorList>
            <person name="Kallberg Y."/>
            <person name="Tangrot J."/>
            <person name="Rosling A."/>
        </authorList>
    </citation>
    <scope>NUCLEOTIDE SEQUENCE</scope>
    <source>
        <strain evidence="7">BR232B</strain>
    </source>
</reference>
<dbReference type="InterPro" id="IPR013083">
    <property type="entry name" value="Znf_RING/FYVE/PHD"/>
</dbReference>
<dbReference type="InterPro" id="IPR001965">
    <property type="entry name" value="Znf_PHD"/>
</dbReference>
<dbReference type="PROSITE" id="PS50016">
    <property type="entry name" value="ZF_PHD_2"/>
    <property type="match status" value="2"/>
</dbReference>
<dbReference type="Gene3D" id="3.30.40.10">
    <property type="entry name" value="Zinc/RING finger domain, C3HC4 (zinc finger)"/>
    <property type="match status" value="2"/>
</dbReference>
<sequence length="405" mass="46292">MVEQKQKGEAQNGHSPNSPTANCNKRRPNKKRGRIAKSGELLVDAGEARKNNELCDACGTPGTLICCDICPRTFHFHCVFPVLSPKSPPTGEWYCDQCIYDRHYEQITRNRGRNQRQLQVNGSPPSGSQTGQHSTQSQKKIANIKSLNTREALSKIKVKQQPPLLSQLEHLFTSINPKQYRLPADIEEYFEGVTAGTTGEYVDASKRKPVKLDKNSMEILPDYYQIKDEQTGKYIYCHACGKTAKKPKKIIACDYCDLWWHLDCLDPPMVVPPPIDRQWMCPCHADHLLPRKRKVRGAPVSTFGESLGSDCVGLEDDVVEYEDVYVNSKKYKLPKKGVVLNWFGQMRQEEERRQRSERRAEEEREYIVKKMEADFKEPDPSQYGLWILMKGALTETGNINEEDKP</sequence>
<evidence type="ECO:0000256" key="5">
    <source>
        <dbReference type="SAM" id="MobiDB-lite"/>
    </source>
</evidence>
<dbReference type="AlphaFoldDB" id="A0A9N9CHJ1"/>
<dbReference type="SUPFAM" id="SSF57903">
    <property type="entry name" value="FYVE/PHD zinc finger"/>
    <property type="match status" value="2"/>
</dbReference>
<evidence type="ECO:0000256" key="2">
    <source>
        <dbReference type="ARBA" id="ARBA00022771"/>
    </source>
</evidence>
<feature type="compositionally biased region" description="Polar residues" evidence="5">
    <location>
        <begin position="115"/>
        <end position="125"/>
    </location>
</feature>
<dbReference type="InterPro" id="IPR019786">
    <property type="entry name" value="Zinc_finger_PHD-type_CS"/>
</dbReference>
<organism evidence="7 8">
    <name type="scientific">Paraglomus brasilianum</name>
    <dbReference type="NCBI Taxonomy" id="144538"/>
    <lineage>
        <taxon>Eukaryota</taxon>
        <taxon>Fungi</taxon>
        <taxon>Fungi incertae sedis</taxon>
        <taxon>Mucoromycota</taxon>
        <taxon>Glomeromycotina</taxon>
        <taxon>Glomeromycetes</taxon>
        <taxon>Paraglomerales</taxon>
        <taxon>Paraglomeraceae</taxon>
        <taxon>Paraglomus</taxon>
    </lineage>
</organism>
<evidence type="ECO:0000256" key="4">
    <source>
        <dbReference type="PROSITE-ProRule" id="PRU00146"/>
    </source>
</evidence>
<evidence type="ECO:0000259" key="6">
    <source>
        <dbReference type="PROSITE" id="PS50016"/>
    </source>
</evidence>
<evidence type="ECO:0000313" key="7">
    <source>
        <dbReference type="EMBL" id="CAG8600283.1"/>
    </source>
</evidence>
<keyword evidence="2 4" id="KW-0863">Zinc-finger</keyword>
<protein>
    <submittedName>
        <fullName evidence="7">4297_t:CDS:1</fullName>
    </submittedName>
</protein>
<evidence type="ECO:0000256" key="3">
    <source>
        <dbReference type="ARBA" id="ARBA00022833"/>
    </source>
</evidence>
<dbReference type="EMBL" id="CAJVPI010001201">
    <property type="protein sequence ID" value="CAG8600283.1"/>
    <property type="molecule type" value="Genomic_DNA"/>
</dbReference>
<feature type="region of interest" description="Disordered" evidence="5">
    <location>
        <begin position="1"/>
        <end position="34"/>
    </location>
</feature>
<accession>A0A9N9CHJ1</accession>
<dbReference type="Proteomes" id="UP000789739">
    <property type="component" value="Unassembled WGS sequence"/>
</dbReference>
<dbReference type="Pfam" id="PF00628">
    <property type="entry name" value="PHD"/>
    <property type="match status" value="2"/>
</dbReference>
<evidence type="ECO:0000256" key="1">
    <source>
        <dbReference type="ARBA" id="ARBA00022723"/>
    </source>
</evidence>
<dbReference type="InterPro" id="IPR052819">
    <property type="entry name" value="Chromatin_regulatory_protein"/>
</dbReference>
<evidence type="ECO:0000313" key="8">
    <source>
        <dbReference type="Proteomes" id="UP000789739"/>
    </source>
</evidence>
<keyword evidence="8" id="KW-1185">Reference proteome</keyword>
<keyword evidence="1" id="KW-0479">Metal-binding</keyword>
<feature type="compositionally biased region" description="Low complexity" evidence="5">
    <location>
        <begin position="126"/>
        <end position="138"/>
    </location>
</feature>
<dbReference type="PANTHER" id="PTHR47636">
    <property type="entry name" value="TRANSCRIPTIONAL REGULATORY PROTEIN RCO1"/>
    <property type="match status" value="1"/>
</dbReference>
<feature type="region of interest" description="Disordered" evidence="5">
    <location>
        <begin position="111"/>
        <end position="139"/>
    </location>
</feature>
<dbReference type="OrthoDB" id="5876363at2759"/>
<dbReference type="InterPro" id="IPR019787">
    <property type="entry name" value="Znf_PHD-finger"/>
</dbReference>
<dbReference type="InterPro" id="IPR011011">
    <property type="entry name" value="Znf_FYVE_PHD"/>
</dbReference>
<dbReference type="PROSITE" id="PS01359">
    <property type="entry name" value="ZF_PHD_1"/>
    <property type="match status" value="1"/>
</dbReference>
<dbReference type="GO" id="GO:0008270">
    <property type="term" value="F:zinc ion binding"/>
    <property type="evidence" value="ECO:0007669"/>
    <property type="project" value="UniProtKB-KW"/>
</dbReference>
<dbReference type="PANTHER" id="PTHR47636:SF1">
    <property type="entry name" value="TRANSCRIPTIONAL REGULATORY PROTEIN RCO1"/>
    <property type="match status" value="1"/>
</dbReference>
<dbReference type="GO" id="GO:0032221">
    <property type="term" value="C:Rpd3S complex"/>
    <property type="evidence" value="ECO:0007669"/>
    <property type="project" value="TreeGrafter"/>
</dbReference>
<comment type="caution">
    <text evidence="7">The sequence shown here is derived from an EMBL/GenBank/DDBJ whole genome shotgun (WGS) entry which is preliminary data.</text>
</comment>
<dbReference type="GO" id="GO:0006357">
    <property type="term" value="P:regulation of transcription by RNA polymerase II"/>
    <property type="evidence" value="ECO:0007669"/>
    <property type="project" value="TreeGrafter"/>
</dbReference>